<dbReference type="PRINTS" id="PR00969">
    <property type="entry name" value="CHAPERONPILI"/>
</dbReference>
<organism evidence="8 9">
    <name type="scientific">Stenotrophomonas maltophilia</name>
    <name type="common">Pseudomonas maltophilia</name>
    <name type="synonym">Xanthomonas maltophilia</name>
    <dbReference type="NCBI Taxonomy" id="40324"/>
    <lineage>
        <taxon>Bacteria</taxon>
        <taxon>Pseudomonadati</taxon>
        <taxon>Pseudomonadota</taxon>
        <taxon>Gammaproteobacteria</taxon>
        <taxon>Lysobacterales</taxon>
        <taxon>Lysobacteraceae</taxon>
        <taxon>Stenotrophomonas</taxon>
        <taxon>Stenotrophomonas maltophilia group</taxon>
    </lineage>
</organism>
<evidence type="ECO:0000256" key="1">
    <source>
        <dbReference type="ARBA" id="ARBA00004418"/>
    </source>
</evidence>
<dbReference type="InterPro" id="IPR008962">
    <property type="entry name" value="PapD-like_sf"/>
</dbReference>
<dbReference type="EMBL" id="LYVJ01000004">
    <property type="protein sequence ID" value="OBU68374.1"/>
    <property type="molecule type" value="Genomic_DNA"/>
</dbReference>
<evidence type="ECO:0000259" key="7">
    <source>
        <dbReference type="Pfam" id="PF02753"/>
    </source>
</evidence>
<dbReference type="Pfam" id="PF02753">
    <property type="entry name" value="PapD_C"/>
    <property type="match status" value="1"/>
</dbReference>
<keyword evidence="5" id="KW-0143">Chaperone</keyword>
<evidence type="ECO:0000259" key="6">
    <source>
        <dbReference type="Pfam" id="PF00345"/>
    </source>
</evidence>
<dbReference type="PANTHER" id="PTHR30251:SF2">
    <property type="entry name" value="FIMBRIAL CHAPERONE YADV-RELATED"/>
    <property type="match status" value="1"/>
</dbReference>
<comment type="similarity">
    <text evidence="2">Belongs to the periplasmic pilus chaperone family.</text>
</comment>
<accession>A0A1A6Y0K9</accession>
<evidence type="ECO:0000256" key="4">
    <source>
        <dbReference type="ARBA" id="ARBA00022764"/>
    </source>
</evidence>
<dbReference type="InterPro" id="IPR016147">
    <property type="entry name" value="Pili_assmbl_chaperone_N"/>
</dbReference>
<dbReference type="PANTHER" id="PTHR30251">
    <property type="entry name" value="PILUS ASSEMBLY CHAPERONE"/>
    <property type="match status" value="1"/>
</dbReference>
<sequence length="230" mass="24711">MISAVQAQAAVTMMGTRVVFDGDTNEVTVRLQNVGEMPSLVQVWIDDGDANAAPSSLKVPFIVRPPVFRINGGKSQVIRIAKAGEDLPGDRESLFGFNVLDMPASAPTQNNDEGATLQLVVRTRVKLFYRPKGLTRAAAAKAPTQLQWQVVDEAGARALRVSNPTPYHVILKKVVSAGVAADETVISPLSSHSYRLAPQQHQALKDSINFEYAASDTGVVIKAQAPLSRP</sequence>
<evidence type="ECO:0000313" key="8">
    <source>
        <dbReference type="EMBL" id="OBU68374.1"/>
    </source>
</evidence>
<dbReference type="InterPro" id="IPR036316">
    <property type="entry name" value="Pili_assmbl_chap_C_dom_sf"/>
</dbReference>
<evidence type="ECO:0008006" key="10">
    <source>
        <dbReference type="Google" id="ProtNLM"/>
    </source>
</evidence>
<proteinExistence type="inferred from homology"/>
<evidence type="ECO:0000313" key="9">
    <source>
        <dbReference type="Proteomes" id="UP000092256"/>
    </source>
</evidence>
<dbReference type="SUPFAM" id="SSF49584">
    <property type="entry name" value="Periplasmic chaperone C-domain"/>
    <property type="match status" value="1"/>
</dbReference>
<dbReference type="InterPro" id="IPR050643">
    <property type="entry name" value="Periplasmic_pilus_chap"/>
</dbReference>
<dbReference type="SUPFAM" id="SSF49354">
    <property type="entry name" value="PapD-like"/>
    <property type="match status" value="1"/>
</dbReference>
<dbReference type="GO" id="GO:0030288">
    <property type="term" value="C:outer membrane-bounded periplasmic space"/>
    <property type="evidence" value="ECO:0007669"/>
    <property type="project" value="InterPro"/>
</dbReference>
<dbReference type="Proteomes" id="UP000092256">
    <property type="component" value="Unassembled WGS sequence"/>
</dbReference>
<protein>
    <recommendedName>
        <fullName evidence="10">Pilus assembly protein</fullName>
    </recommendedName>
</protein>
<evidence type="ECO:0000256" key="5">
    <source>
        <dbReference type="ARBA" id="ARBA00023186"/>
    </source>
</evidence>
<dbReference type="InterPro" id="IPR016148">
    <property type="entry name" value="Pili_assmbl_chaperone_C"/>
</dbReference>
<keyword evidence="4" id="KW-0574">Periplasm</keyword>
<dbReference type="Pfam" id="PF00345">
    <property type="entry name" value="PapD_N"/>
    <property type="match status" value="1"/>
</dbReference>
<dbReference type="AlphaFoldDB" id="A0A1A6Y0K9"/>
<reference evidence="8 9" key="1">
    <citation type="submission" date="2016-05" db="EMBL/GenBank/DDBJ databases">
        <title>Draft Genome Sequences of Stenotrophomonas maltophilia Strains Sm32COP, Sm41DVV, Sm46PAILV, SmF3, SmF22, SmSOFb1 and SmCVFa1, Isolated from Different Manures, in France.</title>
        <authorList>
            <person name="Nazaret S."/>
            <person name="Bodilis J."/>
        </authorList>
    </citation>
    <scope>NUCLEOTIDE SEQUENCE [LARGE SCALE GENOMIC DNA]</scope>
    <source>
        <strain evidence="8 9">Sm46PAILV</strain>
    </source>
</reference>
<gene>
    <name evidence="8" type="ORF">A9K58_06020</name>
</gene>
<comment type="caution">
    <text evidence="8">The sequence shown here is derived from an EMBL/GenBank/DDBJ whole genome shotgun (WGS) entry which is preliminary data.</text>
</comment>
<evidence type="ECO:0000256" key="2">
    <source>
        <dbReference type="ARBA" id="ARBA00007399"/>
    </source>
</evidence>
<name>A0A1A6Y0K9_STEMA</name>
<evidence type="ECO:0000256" key="3">
    <source>
        <dbReference type="ARBA" id="ARBA00022729"/>
    </source>
</evidence>
<comment type="subcellular location">
    <subcellularLocation>
        <location evidence="1">Periplasm</location>
    </subcellularLocation>
</comment>
<feature type="domain" description="Pili assembly chaperone N-terminal" evidence="6">
    <location>
        <begin position="11"/>
        <end position="134"/>
    </location>
</feature>
<keyword evidence="3" id="KW-0732">Signal</keyword>
<feature type="domain" description="Pili assembly chaperone C-terminal" evidence="7">
    <location>
        <begin position="161"/>
        <end position="212"/>
    </location>
</feature>
<dbReference type="GO" id="GO:0071555">
    <property type="term" value="P:cell wall organization"/>
    <property type="evidence" value="ECO:0007669"/>
    <property type="project" value="InterPro"/>
</dbReference>
<dbReference type="InterPro" id="IPR001829">
    <property type="entry name" value="Pili_assmbl_chaperone_bac"/>
</dbReference>
<dbReference type="InterPro" id="IPR013783">
    <property type="entry name" value="Ig-like_fold"/>
</dbReference>
<dbReference type="Gene3D" id="2.60.40.10">
    <property type="entry name" value="Immunoglobulins"/>
    <property type="match status" value="2"/>
</dbReference>